<feature type="domain" description="Ion transport" evidence="7">
    <location>
        <begin position="197"/>
        <end position="278"/>
    </location>
</feature>
<dbReference type="InterPro" id="IPR005821">
    <property type="entry name" value="Ion_trans_dom"/>
</dbReference>
<evidence type="ECO:0000256" key="6">
    <source>
        <dbReference type="SAM" id="Phobius"/>
    </source>
</evidence>
<comment type="caution">
    <text evidence="8">The sequence shown here is derived from an EMBL/GenBank/DDBJ whole genome shotgun (WGS) entry which is preliminary data.</text>
</comment>
<evidence type="ECO:0000313" key="9">
    <source>
        <dbReference type="Proteomes" id="UP001189429"/>
    </source>
</evidence>
<proteinExistence type="predicted"/>
<dbReference type="EMBL" id="CAUYUJ010003658">
    <property type="protein sequence ID" value="CAK0806167.1"/>
    <property type="molecule type" value="Genomic_DNA"/>
</dbReference>
<dbReference type="PANTHER" id="PTHR10037">
    <property type="entry name" value="VOLTAGE-GATED CATION CHANNEL CALCIUM AND SODIUM"/>
    <property type="match status" value="1"/>
</dbReference>
<dbReference type="InterPro" id="IPR027359">
    <property type="entry name" value="Volt_channel_dom_sf"/>
</dbReference>
<feature type="transmembrane region" description="Helical" evidence="6">
    <location>
        <begin position="405"/>
        <end position="426"/>
    </location>
</feature>
<feature type="transmembrane region" description="Helical" evidence="6">
    <location>
        <begin position="242"/>
        <end position="268"/>
    </location>
</feature>
<keyword evidence="3 6" id="KW-1133">Transmembrane helix</keyword>
<keyword evidence="2 6" id="KW-0812">Transmembrane</keyword>
<feature type="non-terminal residue" evidence="8">
    <location>
        <position position="1"/>
    </location>
</feature>
<dbReference type="Proteomes" id="UP001189429">
    <property type="component" value="Unassembled WGS sequence"/>
</dbReference>
<protein>
    <recommendedName>
        <fullName evidence="7">Ion transport domain-containing protein</fullName>
    </recommendedName>
</protein>
<dbReference type="Pfam" id="PF00520">
    <property type="entry name" value="Ion_trans"/>
    <property type="match status" value="2"/>
</dbReference>
<evidence type="ECO:0000256" key="2">
    <source>
        <dbReference type="ARBA" id="ARBA00022692"/>
    </source>
</evidence>
<feature type="region of interest" description="Disordered" evidence="5">
    <location>
        <begin position="1"/>
        <end position="25"/>
    </location>
</feature>
<feature type="domain" description="Ion transport" evidence="7">
    <location>
        <begin position="403"/>
        <end position="467"/>
    </location>
</feature>
<evidence type="ECO:0000256" key="1">
    <source>
        <dbReference type="ARBA" id="ARBA00004141"/>
    </source>
</evidence>
<evidence type="ECO:0000256" key="3">
    <source>
        <dbReference type="ARBA" id="ARBA00022989"/>
    </source>
</evidence>
<evidence type="ECO:0000256" key="5">
    <source>
        <dbReference type="SAM" id="MobiDB-lite"/>
    </source>
</evidence>
<reference evidence="8" key="1">
    <citation type="submission" date="2023-10" db="EMBL/GenBank/DDBJ databases">
        <authorList>
            <person name="Chen Y."/>
            <person name="Shah S."/>
            <person name="Dougan E. K."/>
            <person name="Thang M."/>
            <person name="Chan C."/>
        </authorList>
    </citation>
    <scope>NUCLEOTIDE SEQUENCE [LARGE SCALE GENOMIC DNA]</scope>
</reference>
<keyword evidence="4 6" id="KW-0472">Membrane</keyword>
<dbReference type="Gene3D" id="1.10.287.70">
    <property type="match status" value="1"/>
</dbReference>
<evidence type="ECO:0000256" key="4">
    <source>
        <dbReference type="ARBA" id="ARBA00023136"/>
    </source>
</evidence>
<organism evidence="8 9">
    <name type="scientific">Prorocentrum cordatum</name>
    <dbReference type="NCBI Taxonomy" id="2364126"/>
    <lineage>
        <taxon>Eukaryota</taxon>
        <taxon>Sar</taxon>
        <taxon>Alveolata</taxon>
        <taxon>Dinophyceae</taxon>
        <taxon>Prorocentrales</taxon>
        <taxon>Prorocentraceae</taxon>
        <taxon>Prorocentrum</taxon>
    </lineage>
</organism>
<accession>A0ABN9QMG2</accession>
<sequence>QRASADTPMCIGRCDPQRSGPNQPPGELCPAQLTSIDQVPSECPNIGSWTLTTEQYEALATRTYGEAYLAAEAQGENFKAKHLRALVMPCGGWTVVNDQVVKPSGTVSCSETFCPNGVSAERSESCKNMCEENANLLGDGNTPCQETCDRDRGSPHCQACLKECQARCECEEFCSDGLIKDAALCVEQGAVWQEALSQNFNDIFNAMLTLFEISTTEGWVDVMYSAVDSNGYFMQPARDNQVLWAFFFVLYIFVFFMFFINLSVGVIVDKFMDLKAEASTTLAEDLPSGADAISVTSQAGFSTDVEITIECADQGLSETRKIKTLTGVGRFQLSAKLDHAFPKGATVTKKGKAIMSTDGQDKWKKKWLQARKSLDGRGEKIYLLTNLQNLPTNRRKVYDMITSRWFENAIMAFIILNTALMCLKWFPEPTDNWQSTLDDINYFFAAVFTVEAAVKLFALRLDYFRSPSSQWGADVKQRRTWSEMRIKQLRAPPLRRACGWLILSLFHICENYAEGDPANFHGIEIGEPDAENHQDDSSYHINCYLDSLTFCTPFYESSEHPTFLDYDSNTMAGLTGTATSVASKIPVHHVIPEGAEIEGAAVDGLGSLSTSTATRAIGKLIYLTALGTVQMAHFRILGSIIFRVSDNGREDCSAAQTISYRMTTNGLDDINYDF</sequence>
<dbReference type="SUPFAM" id="SSF81324">
    <property type="entry name" value="Voltage-gated potassium channels"/>
    <property type="match status" value="2"/>
</dbReference>
<dbReference type="Gene3D" id="1.20.120.350">
    <property type="entry name" value="Voltage-gated potassium channels. Chain C"/>
    <property type="match status" value="1"/>
</dbReference>
<keyword evidence="9" id="KW-1185">Reference proteome</keyword>
<feature type="transmembrane region" description="Helical" evidence="6">
    <location>
        <begin position="442"/>
        <end position="461"/>
    </location>
</feature>
<gene>
    <name evidence="8" type="ORF">PCOR1329_LOCUS12504</name>
</gene>
<dbReference type="InterPro" id="IPR043203">
    <property type="entry name" value="VGCC_Ca_Na"/>
</dbReference>
<evidence type="ECO:0000259" key="7">
    <source>
        <dbReference type="Pfam" id="PF00520"/>
    </source>
</evidence>
<evidence type="ECO:0000313" key="8">
    <source>
        <dbReference type="EMBL" id="CAK0806167.1"/>
    </source>
</evidence>
<comment type="subcellular location">
    <subcellularLocation>
        <location evidence="1">Membrane</location>
        <topology evidence="1">Multi-pass membrane protein</topology>
    </subcellularLocation>
</comment>
<name>A0ABN9QMG2_9DINO</name>
<dbReference type="PANTHER" id="PTHR10037:SF62">
    <property type="entry name" value="SODIUM CHANNEL PROTEIN 60E"/>
    <property type="match status" value="1"/>
</dbReference>